<proteinExistence type="predicted"/>
<dbReference type="Proteomes" id="UP001251524">
    <property type="component" value="Unassembled WGS sequence"/>
</dbReference>
<dbReference type="RefSeq" id="WP_310062377.1">
    <property type="nucleotide sequence ID" value="NZ_JAVDVY010000002.1"/>
</dbReference>
<dbReference type="Gene3D" id="3.30.70.100">
    <property type="match status" value="1"/>
</dbReference>
<accession>A0ABU1WBS4</accession>
<feature type="domain" description="DUF1330" evidence="1">
    <location>
        <begin position="2"/>
        <end position="93"/>
    </location>
</feature>
<organism evidence="2 3">
    <name type="scientific">Lysobacter niastensis</name>
    <dbReference type="NCBI Taxonomy" id="380629"/>
    <lineage>
        <taxon>Bacteria</taxon>
        <taxon>Pseudomonadati</taxon>
        <taxon>Pseudomonadota</taxon>
        <taxon>Gammaproteobacteria</taxon>
        <taxon>Lysobacterales</taxon>
        <taxon>Lysobacteraceae</taxon>
        <taxon>Lysobacter</taxon>
    </lineage>
</organism>
<reference evidence="2 3" key="1">
    <citation type="submission" date="2023-07" db="EMBL/GenBank/DDBJ databases">
        <title>Sorghum-associated microbial communities from plants grown in Nebraska, USA.</title>
        <authorList>
            <person name="Schachtman D."/>
        </authorList>
    </citation>
    <scope>NUCLEOTIDE SEQUENCE [LARGE SCALE GENOMIC DNA]</scope>
    <source>
        <strain evidence="2 3">BE198</strain>
    </source>
</reference>
<dbReference type="PANTHER" id="PTHR41521:SF4">
    <property type="entry name" value="BLR0684 PROTEIN"/>
    <property type="match status" value="1"/>
</dbReference>
<dbReference type="PANTHER" id="PTHR41521">
    <property type="match status" value="1"/>
</dbReference>
<dbReference type="InterPro" id="IPR010753">
    <property type="entry name" value="DUF1330"/>
</dbReference>
<name>A0ABU1WBS4_9GAMM</name>
<evidence type="ECO:0000313" key="2">
    <source>
        <dbReference type="EMBL" id="MDR7135053.1"/>
    </source>
</evidence>
<protein>
    <submittedName>
        <fullName evidence="2">Uncharacterized protein (DUF1330 family)</fullName>
    </submittedName>
</protein>
<dbReference type="EMBL" id="JAVDVY010000002">
    <property type="protein sequence ID" value="MDR7135053.1"/>
    <property type="molecule type" value="Genomic_DNA"/>
</dbReference>
<comment type="caution">
    <text evidence="2">The sequence shown here is derived from an EMBL/GenBank/DDBJ whole genome shotgun (WGS) entry which is preliminary data.</text>
</comment>
<dbReference type="InterPro" id="IPR011008">
    <property type="entry name" value="Dimeric_a/b-barrel"/>
</dbReference>
<gene>
    <name evidence="2" type="ORF">J2X06_002262</name>
</gene>
<sequence length="95" mass="10520">MSAYLIGNVEIRDANAIAEYRRQALPLVEKFGGRALVIDGAAEFFEGNWLPRNMILLEFPNIEAIQGLLSSPEYAPLVAMRRANAHTDLVAFETA</sequence>
<evidence type="ECO:0000259" key="1">
    <source>
        <dbReference type="Pfam" id="PF07045"/>
    </source>
</evidence>
<dbReference type="Pfam" id="PF07045">
    <property type="entry name" value="DUF1330"/>
    <property type="match status" value="1"/>
</dbReference>
<keyword evidence="3" id="KW-1185">Reference proteome</keyword>
<evidence type="ECO:0000313" key="3">
    <source>
        <dbReference type="Proteomes" id="UP001251524"/>
    </source>
</evidence>
<dbReference type="SUPFAM" id="SSF54909">
    <property type="entry name" value="Dimeric alpha+beta barrel"/>
    <property type="match status" value="1"/>
</dbReference>